<gene>
    <name evidence="2" type="ORF">D9X91_18580</name>
</gene>
<dbReference type="InterPro" id="IPR036388">
    <property type="entry name" value="WH-like_DNA-bd_sf"/>
</dbReference>
<dbReference type="Gene3D" id="1.10.10.10">
    <property type="entry name" value="Winged helix-like DNA-binding domain superfamily/Winged helix DNA-binding domain"/>
    <property type="match status" value="1"/>
</dbReference>
<dbReference type="OrthoDB" id="9808762at2"/>
<dbReference type="EMBL" id="RCVZ01000016">
    <property type="protein sequence ID" value="RLQ93235.1"/>
    <property type="molecule type" value="Genomic_DNA"/>
</dbReference>
<dbReference type="RefSeq" id="WP_121682143.1">
    <property type="nucleotide sequence ID" value="NZ_RCVZ01000016.1"/>
</dbReference>
<dbReference type="InterPro" id="IPR036390">
    <property type="entry name" value="WH_DNA-bd_sf"/>
</dbReference>
<keyword evidence="3" id="KW-1185">Reference proteome</keyword>
<sequence length="206" mass="24157">MSMKLTVLGLLMEGEKHPYEVQQIVKNRQMKYYIKMAPGSLYYAFEKLKDDGFIEVSKVIKDTNRPDKTIYAITDRGVEEFQSQLLKQLGHKEQLAKPIYAALSFANYSEPEKMKEKLKKKIEFTEDYIEKMKLVYHHKKDKEDRAKMYIILGVMMQLKTELIWLKRIEQDLVDGNLQKTGDLDLIDNALPSIDFNDLYYTNGKKG</sequence>
<feature type="domain" description="Transcription regulator PadR N-terminal" evidence="1">
    <location>
        <begin position="7"/>
        <end position="82"/>
    </location>
</feature>
<evidence type="ECO:0000313" key="3">
    <source>
        <dbReference type="Proteomes" id="UP000276770"/>
    </source>
</evidence>
<dbReference type="PANTHER" id="PTHR43252">
    <property type="entry name" value="TRANSCRIPTIONAL REGULATOR YQJI"/>
    <property type="match status" value="1"/>
</dbReference>
<name>A0A3L7JSJ7_9BACI</name>
<organism evidence="2 3">
    <name type="scientific">Falsibacillus albus</name>
    <dbReference type="NCBI Taxonomy" id="2478915"/>
    <lineage>
        <taxon>Bacteria</taxon>
        <taxon>Bacillati</taxon>
        <taxon>Bacillota</taxon>
        <taxon>Bacilli</taxon>
        <taxon>Bacillales</taxon>
        <taxon>Bacillaceae</taxon>
        <taxon>Falsibacillus</taxon>
    </lineage>
</organism>
<dbReference type="SUPFAM" id="SSF46785">
    <property type="entry name" value="Winged helix' DNA-binding domain"/>
    <property type="match status" value="1"/>
</dbReference>
<evidence type="ECO:0000259" key="1">
    <source>
        <dbReference type="Pfam" id="PF03551"/>
    </source>
</evidence>
<dbReference type="Proteomes" id="UP000276770">
    <property type="component" value="Unassembled WGS sequence"/>
</dbReference>
<evidence type="ECO:0000313" key="2">
    <source>
        <dbReference type="EMBL" id="RLQ93235.1"/>
    </source>
</evidence>
<reference evidence="2 3" key="1">
    <citation type="submission" date="2018-10" db="EMBL/GenBank/DDBJ databases">
        <title>Falsibacillus sp. genome draft.</title>
        <authorList>
            <person name="Shi S."/>
        </authorList>
    </citation>
    <scope>NUCLEOTIDE SEQUENCE [LARGE SCALE GENOMIC DNA]</scope>
    <source>
        <strain evidence="2 3">GY 10110</strain>
    </source>
</reference>
<accession>A0A3L7JSJ7</accession>
<comment type="caution">
    <text evidence="2">The sequence shown here is derived from an EMBL/GenBank/DDBJ whole genome shotgun (WGS) entry which is preliminary data.</text>
</comment>
<dbReference type="Pfam" id="PF03551">
    <property type="entry name" value="PadR"/>
    <property type="match status" value="1"/>
</dbReference>
<dbReference type="InterPro" id="IPR005149">
    <property type="entry name" value="Tscrpt_reg_PadR_N"/>
</dbReference>
<dbReference type="PANTHER" id="PTHR43252:SF7">
    <property type="entry name" value="TRANSCRIPTIONAL REGULATOR YQJI"/>
    <property type="match status" value="1"/>
</dbReference>
<proteinExistence type="predicted"/>
<protein>
    <submittedName>
        <fullName evidence="2">PadR family transcriptional regulator</fullName>
    </submittedName>
</protein>
<dbReference type="AlphaFoldDB" id="A0A3L7JSJ7"/>